<evidence type="ECO:0000313" key="3">
    <source>
        <dbReference type="Proteomes" id="UP000247459"/>
    </source>
</evidence>
<protein>
    <submittedName>
        <fullName evidence="2">Uncharacterized protein</fullName>
    </submittedName>
</protein>
<accession>A0A2W0C2N7</accession>
<dbReference type="SUPFAM" id="SSF50965">
    <property type="entry name" value="Galactose oxidase, central domain"/>
    <property type="match status" value="1"/>
</dbReference>
<evidence type="ECO:0000256" key="1">
    <source>
        <dbReference type="SAM" id="Phobius"/>
    </source>
</evidence>
<feature type="transmembrane region" description="Helical" evidence="1">
    <location>
        <begin position="7"/>
        <end position="27"/>
    </location>
</feature>
<keyword evidence="1" id="KW-0472">Membrane</keyword>
<sequence>MKKKKNRIPFTILVFFVPAMILTVQIWNDYRGGVMSVQDQYSNLTGMYYLDGGNKIVALTDERDGMYSRLHMYEANTGNLIKEQIIRANSQGPLAATTYQNNGVIIPTLDSSQSLQLTHVRDTGEVTELARSTLQLDTPWADVHAWRGRLIVNGETLGSTTYLAEVRDAEVKKVILNSPDVLPSDPENISDLDGSFKNELPVPLFEVVLKHGQRAHVSGILQQDGLPAVKIQSEDVGIFLAQEQASNTFAKSFGVDNTRLVRAEDSNPKQVRFYNAKTNEWGSVVNTPKPVYQASVFLLNDQEVFIVGSSMEDEKQGEVRGYIYNEKKKSFIDTGAMVGHLTYEDLENTDVEFYKALEDDTLYYSDGDQLAGAMNVETGLVHMQTKDQMLEWIKAANDGQLSFRGFLGRIGEGGGLVLNWAVWLAIPLLVIIVPQFILPLMFKRRTRQINEGELLNGTIMEMAETGTYVNNQPLVRFKIRFELDGERKEVELKKVISLLNANRIGDQVVISYNREKEKAMLISDEDLQDQMPSTIHHAVLERIDHYGFLNRGKVLLLHFTADDQEYEVPVVQPPGFSYRVGTEATLILAGGQVRLQSYGVSTSELADQLALEAEVVRMEKKETEFLDRELLVMDLMITSGEDSIRKTNSLFVPLGTDVQNGTRIPMHMKREDYERELRLAKGKQGAATIRTVMYEGITAGERPLARITVDRGGQIYEIRQSIDPIFGVEIGDELWISYDEQTREALILNYSSNG</sequence>
<dbReference type="RefSeq" id="WP_110822335.1">
    <property type="nucleotide sequence ID" value="NZ_PRLG01000029.1"/>
</dbReference>
<dbReference type="AlphaFoldDB" id="A0A2W0C2N7"/>
<organism evidence="2 3">
    <name type="scientific">Paenibacillus illinoisensis</name>
    <dbReference type="NCBI Taxonomy" id="59845"/>
    <lineage>
        <taxon>Bacteria</taxon>
        <taxon>Bacillati</taxon>
        <taxon>Bacillota</taxon>
        <taxon>Bacilli</taxon>
        <taxon>Bacillales</taxon>
        <taxon>Paenibacillaceae</taxon>
        <taxon>Paenibacillus</taxon>
    </lineage>
</organism>
<gene>
    <name evidence="2" type="ORF">PIL02S_05735</name>
</gene>
<keyword evidence="1" id="KW-0812">Transmembrane</keyword>
<comment type="caution">
    <text evidence="2">The sequence shown here is derived from an EMBL/GenBank/DDBJ whole genome shotgun (WGS) entry which is preliminary data.</text>
</comment>
<reference evidence="2 3" key="1">
    <citation type="submission" date="2018-01" db="EMBL/GenBank/DDBJ databases">
        <title>Genome sequence of the PGP bacterium Paenibacillus illinoisensis E3.</title>
        <authorList>
            <person name="Rolli E."/>
            <person name="Marasco R."/>
            <person name="Bessem C."/>
            <person name="Michoud G."/>
            <person name="Gaiarsa S."/>
            <person name="Borin S."/>
            <person name="Daffonchio D."/>
        </authorList>
    </citation>
    <scope>NUCLEOTIDE SEQUENCE [LARGE SCALE GENOMIC DNA]</scope>
    <source>
        <strain evidence="2 3">E3</strain>
    </source>
</reference>
<dbReference type="Proteomes" id="UP000247459">
    <property type="component" value="Unassembled WGS sequence"/>
</dbReference>
<evidence type="ECO:0000313" key="2">
    <source>
        <dbReference type="EMBL" id="PYY26340.1"/>
    </source>
</evidence>
<name>A0A2W0C2N7_9BACL</name>
<proteinExistence type="predicted"/>
<feature type="transmembrane region" description="Helical" evidence="1">
    <location>
        <begin position="420"/>
        <end position="442"/>
    </location>
</feature>
<dbReference type="EMBL" id="PRLG01000029">
    <property type="protein sequence ID" value="PYY26340.1"/>
    <property type="molecule type" value="Genomic_DNA"/>
</dbReference>
<keyword evidence="1" id="KW-1133">Transmembrane helix</keyword>
<dbReference type="InterPro" id="IPR011043">
    <property type="entry name" value="Gal_Oxase/kelch_b-propeller"/>
</dbReference>
<dbReference type="OrthoDB" id="3823543at2"/>